<dbReference type="InterPro" id="IPR010662">
    <property type="entry name" value="RBBP9/YdeN"/>
</dbReference>
<dbReference type="GO" id="GO:0016787">
    <property type="term" value="F:hydrolase activity"/>
    <property type="evidence" value="ECO:0007669"/>
    <property type="project" value="InterPro"/>
</dbReference>
<sequence>MRVILVHGFQASPEMNFHPWLATQLREHGFEVLTPTLPLKTDEELDLSFIMNEMKRQVGYLRGDDILLGHSLGGFIILQYLEAVEMKETPRAIILVASPWSVTKPELRRLFIADLDADVIMWKAQQFFVVHSKDDKLVPIDHGKHLAEVLKAEFIETDGHDHFMGSSYPVLRDLIINIERIPIDFSPGGNLPDDFASIHWAEHQNREEEVSDELL</sequence>
<dbReference type="Gene3D" id="3.40.50.1820">
    <property type="entry name" value="alpha/beta hydrolase"/>
    <property type="match status" value="1"/>
</dbReference>
<dbReference type="PANTHER" id="PTHR15394">
    <property type="entry name" value="SERINE HYDROLASE RBBP9"/>
    <property type="match status" value="1"/>
</dbReference>
<dbReference type="Proteomes" id="UP000229749">
    <property type="component" value="Unassembled WGS sequence"/>
</dbReference>
<dbReference type="InterPro" id="IPR029058">
    <property type="entry name" value="AB_hydrolase_fold"/>
</dbReference>
<dbReference type="PANTHER" id="PTHR15394:SF3">
    <property type="entry name" value="SERINE HYDROLASE RBBP9"/>
    <property type="match status" value="1"/>
</dbReference>
<evidence type="ECO:0008006" key="3">
    <source>
        <dbReference type="Google" id="ProtNLM"/>
    </source>
</evidence>
<evidence type="ECO:0000313" key="1">
    <source>
        <dbReference type="EMBL" id="PJA47400.1"/>
    </source>
</evidence>
<evidence type="ECO:0000313" key="2">
    <source>
        <dbReference type="Proteomes" id="UP000229749"/>
    </source>
</evidence>
<gene>
    <name evidence="1" type="ORF">CO172_01600</name>
</gene>
<proteinExistence type="predicted"/>
<comment type="caution">
    <text evidence="1">The sequence shown here is derived from an EMBL/GenBank/DDBJ whole genome shotgun (WGS) entry which is preliminary data.</text>
</comment>
<reference evidence="2" key="1">
    <citation type="submission" date="2017-09" db="EMBL/GenBank/DDBJ databases">
        <title>Depth-based differentiation of microbial function through sediment-hosted aquifers and enrichment of novel symbionts in the deep terrestrial subsurface.</title>
        <authorList>
            <person name="Probst A.J."/>
            <person name="Ladd B."/>
            <person name="Jarett J.K."/>
            <person name="Geller-Mcgrath D.E."/>
            <person name="Sieber C.M.K."/>
            <person name="Emerson J.B."/>
            <person name="Anantharaman K."/>
            <person name="Thomas B.C."/>
            <person name="Malmstrom R."/>
            <person name="Stieglmeier M."/>
            <person name="Klingl A."/>
            <person name="Woyke T."/>
            <person name="Ryan C.M."/>
            <person name="Banfield J.F."/>
        </authorList>
    </citation>
    <scope>NUCLEOTIDE SEQUENCE [LARGE SCALE GENOMIC DNA]</scope>
</reference>
<dbReference type="SUPFAM" id="SSF53474">
    <property type="entry name" value="alpha/beta-Hydrolases"/>
    <property type="match status" value="1"/>
</dbReference>
<dbReference type="EMBL" id="PFWS01000023">
    <property type="protein sequence ID" value="PJA47400.1"/>
    <property type="molecule type" value="Genomic_DNA"/>
</dbReference>
<organism evidence="1 2">
    <name type="scientific">Candidatus Uhrbacteria bacterium CG_4_9_14_3_um_filter_36_7</name>
    <dbReference type="NCBI Taxonomy" id="1975033"/>
    <lineage>
        <taxon>Bacteria</taxon>
        <taxon>Candidatus Uhriibacteriota</taxon>
    </lineage>
</organism>
<name>A0A2M7XHN2_9BACT</name>
<dbReference type="AlphaFoldDB" id="A0A2M7XHN2"/>
<accession>A0A2M7XHN2</accession>
<protein>
    <recommendedName>
        <fullName evidence="3">Alpha/beta hydrolase</fullName>
    </recommendedName>
</protein>
<dbReference type="Pfam" id="PF06821">
    <property type="entry name" value="Ser_hydrolase"/>
    <property type="match status" value="1"/>
</dbReference>